<dbReference type="OrthoDB" id="10003767at2759"/>
<gene>
    <name evidence="2" type="ORF">CALVIDRAFT_567749</name>
</gene>
<proteinExistence type="predicted"/>
<dbReference type="Proteomes" id="UP000076738">
    <property type="component" value="Unassembled WGS sequence"/>
</dbReference>
<evidence type="ECO:0000256" key="1">
    <source>
        <dbReference type="SAM" id="MobiDB-lite"/>
    </source>
</evidence>
<name>A0A167HV01_CALVF</name>
<dbReference type="InterPro" id="IPR051678">
    <property type="entry name" value="AGP_Transferase"/>
</dbReference>
<reference evidence="2 3" key="1">
    <citation type="journal article" date="2016" name="Mol. Biol. Evol.">
        <title>Comparative Genomics of Early-Diverging Mushroom-Forming Fungi Provides Insights into the Origins of Lignocellulose Decay Capabilities.</title>
        <authorList>
            <person name="Nagy L.G."/>
            <person name="Riley R."/>
            <person name="Tritt A."/>
            <person name="Adam C."/>
            <person name="Daum C."/>
            <person name="Floudas D."/>
            <person name="Sun H."/>
            <person name="Yadav J.S."/>
            <person name="Pangilinan J."/>
            <person name="Larsson K.H."/>
            <person name="Matsuura K."/>
            <person name="Barry K."/>
            <person name="Labutti K."/>
            <person name="Kuo R."/>
            <person name="Ohm R.A."/>
            <person name="Bhattacharya S.S."/>
            <person name="Shirouzu T."/>
            <person name="Yoshinaga Y."/>
            <person name="Martin F.M."/>
            <person name="Grigoriev I.V."/>
            <person name="Hibbett D.S."/>
        </authorList>
    </citation>
    <scope>NUCLEOTIDE SEQUENCE [LARGE SCALE GENOMIC DNA]</scope>
    <source>
        <strain evidence="2 3">TUFC12733</strain>
    </source>
</reference>
<evidence type="ECO:0008006" key="4">
    <source>
        <dbReference type="Google" id="ProtNLM"/>
    </source>
</evidence>
<evidence type="ECO:0000313" key="3">
    <source>
        <dbReference type="Proteomes" id="UP000076738"/>
    </source>
</evidence>
<feature type="compositionally biased region" description="Polar residues" evidence="1">
    <location>
        <begin position="354"/>
        <end position="377"/>
    </location>
</feature>
<protein>
    <recommendedName>
        <fullName evidence="4">Aminoglycoside phosphotransferase domain-containing protein</fullName>
    </recommendedName>
</protein>
<feature type="compositionally biased region" description="Polar residues" evidence="1">
    <location>
        <begin position="314"/>
        <end position="337"/>
    </location>
</feature>
<dbReference type="PANTHER" id="PTHR21310">
    <property type="entry name" value="AMINOGLYCOSIDE PHOSPHOTRANSFERASE-RELATED-RELATED"/>
    <property type="match status" value="1"/>
</dbReference>
<evidence type="ECO:0000313" key="2">
    <source>
        <dbReference type="EMBL" id="KZO92011.1"/>
    </source>
</evidence>
<feature type="region of interest" description="Disordered" evidence="1">
    <location>
        <begin position="302"/>
        <end position="440"/>
    </location>
</feature>
<dbReference type="PANTHER" id="PTHR21310:SF15">
    <property type="entry name" value="AMINOGLYCOSIDE PHOSPHOTRANSFERASE DOMAIN-CONTAINING PROTEIN"/>
    <property type="match status" value="1"/>
</dbReference>
<keyword evidence="3" id="KW-1185">Reference proteome</keyword>
<accession>A0A167HV01</accession>
<organism evidence="2 3">
    <name type="scientific">Calocera viscosa (strain TUFC12733)</name>
    <dbReference type="NCBI Taxonomy" id="1330018"/>
    <lineage>
        <taxon>Eukaryota</taxon>
        <taxon>Fungi</taxon>
        <taxon>Dikarya</taxon>
        <taxon>Basidiomycota</taxon>
        <taxon>Agaricomycotina</taxon>
        <taxon>Dacrymycetes</taxon>
        <taxon>Dacrymycetales</taxon>
        <taxon>Dacrymycetaceae</taxon>
        <taxon>Calocera</taxon>
    </lineage>
</organism>
<dbReference type="AlphaFoldDB" id="A0A167HV01"/>
<sequence length="440" mass="48753">MHYLRQNESIPIPKLYAYCTNGMFLDEHFIVLEHEIGVPLGQAWSNWSNMEKERCITSLATLVFKASRIQANCIGAPIWSPTGYLDVGALSRMIDHDARAQLQAHTTMLHAGIIPDTQSWLKMLLLEEQDLARLRWMGQPGSLAKGSPETAPFVTHSREVERMIPNIVKWFEPALPQYCLVPGPQTLTRQNIFVHADGPNAGEISAVLNWEATNILPMWMLGKKPSKTLGPEFAEWDFRFEADVLRLTSTQTGSLTLADFMAPQYDILRNLVDAIQSGSYKRIIQWFQPYKVQYVQAARTNSPAPAQPRIPSAGFNSQEGQDNPPQSRMPGSTQVQTRWIVPTTVSPRARTPGTGLQSPPVASTSARPPNPQGSASQTAPPRARTPGPAPHRAPTPSTSTALGLSNLRPRTAHGRRGGYETDAPPPTTKRSWFGRDNSRQ</sequence>
<dbReference type="EMBL" id="KV417315">
    <property type="protein sequence ID" value="KZO92011.1"/>
    <property type="molecule type" value="Genomic_DNA"/>
</dbReference>